<dbReference type="EMBL" id="REGN01005708">
    <property type="protein sequence ID" value="RNA12347.1"/>
    <property type="molecule type" value="Genomic_DNA"/>
</dbReference>
<feature type="region of interest" description="Disordered" evidence="1">
    <location>
        <begin position="147"/>
        <end position="181"/>
    </location>
</feature>
<evidence type="ECO:0000256" key="2">
    <source>
        <dbReference type="SAM" id="SignalP"/>
    </source>
</evidence>
<organism evidence="3 4">
    <name type="scientific">Brachionus plicatilis</name>
    <name type="common">Marine rotifer</name>
    <name type="synonym">Brachionus muelleri</name>
    <dbReference type="NCBI Taxonomy" id="10195"/>
    <lineage>
        <taxon>Eukaryota</taxon>
        <taxon>Metazoa</taxon>
        <taxon>Spiralia</taxon>
        <taxon>Gnathifera</taxon>
        <taxon>Rotifera</taxon>
        <taxon>Eurotatoria</taxon>
        <taxon>Monogononta</taxon>
        <taxon>Pseudotrocha</taxon>
        <taxon>Ploima</taxon>
        <taxon>Brachionidae</taxon>
        <taxon>Brachionus</taxon>
    </lineage>
</organism>
<dbReference type="AlphaFoldDB" id="A0A3M7QLL5"/>
<evidence type="ECO:0000313" key="3">
    <source>
        <dbReference type="EMBL" id="RNA12347.1"/>
    </source>
</evidence>
<dbReference type="Proteomes" id="UP000276133">
    <property type="component" value="Unassembled WGS sequence"/>
</dbReference>
<feature type="compositionally biased region" description="Basic and acidic residues" evidence="1">
    <location>
        <begin position="147"/>
        <end position="161"/>
    </location>
</feature>
<keyword evidence="4" id="KW-1185">Reference proteome</keyword>
<proteinExistence type="predicted"/>
<feature type="signal peptide" evidence="2">
    <location>
        <begin position="1"/>
        <end position="16"/>
    </location>
</feature>
<reference evidence="3 4" key="1">
    <citation type="journal article" date="2018" name="Sci. Rep.">
        <title>Genomic signatures of local adaptation to the degree of environmental predictability in rotifers.</title>
        <authorList>
            <person name="Franch-Gras L."/>
            <person name="Hahn C."/>
            <person name="Garcia-Roger E.M."/>
            <person name="Carmona M.J."/>
            <person name="Serra M."/>
            <person name="Gomez A."/>
        </authorList>
    </citation>
    <scope>NUCLEOTIDE SEQUENCE [LARGE SCALE GENOMIC DNA]</scope>
    <source>
        <strain evidence="3">HYR1</strain>
    </source>
</reference>
<sequence length="382" mass="44993">MARFFFKPFFFCFCFCFDPDELELNVNKLWFNKHDFKREWFKSYNLSLTFQRLHWEIRNQHQKIHITVFFVQIFTNYQKSYSHSKKNSRFYPINVIGVLLNKTTEDSELGEVTISSKIDMSKMEKPTIKKSSESFRHKSLIGKFQNFDKNHLDPKSNEKSNKKSNTSAENQNLNTKEPKSTEKITVMNNSSYDFLLENDTLYKQYIPNQNQSSFVSSSGQVLNEIQPNLQSNFANRESVYYQSIDNSNEYFLEQKSILREKQKKILEQQQKYYQENDRQPRCVARNSSIFQQYRPLVEANEKIHLSAPFNASAQSNLVSDLIREQDFTHRYFPETASTTSSIVSTSSAYTTSSAASEQQNQQLLSSQYEFQNFSHITNITQF</sequence>
<comment type="caution">
    <text evidence="3">The sequence shown here is derived from an EMBL/GenBank/DDBJ whole genome shotgun (WGS) entry which is preliminary data.</text>
</comment>
<keyword evidence="2" id="KW-0732">Signal</keyword>
<feature type="chain" id="PRO_5018232732" evidence="2">
    <location>
        <begin position="17"/>
        <end position="382"/>
    </location>
</feature>
<evidence type="ECO:0000256" key="1">
    <source>
        <dbReference type="SAM" id="MobiDB-lite"/>
    </source>
</evidence>
<protein>
    <submittedName>
        <fullName evidence="3">Uncharacterized protein</fullName>
    </submittedName>
</protein>
<gene>
    <name evidence="3" type="ORF">BpHYR1_023034</name>
</gene>
<accession>A0A3M7QLL5</accession>
<name>A0A3M7QLL5_BRAPC</name>
<evidence type="ECO:0000313" key="4">
    <source>
        <dbReference type="Proteomes" id="UP000276133"/>
    </source>
</evidence>